<dbReference type="PANTHER" id="PTHR42718">
    <property type="entry name" value="MAJOR FACILITATOR SUPERFAMILY MULTIDRUG TRANSPORTER MFSC"/>
    <property type="match status" value="1"/>
</dbReference>
<feature type="transmembrane region" description="Helical" evidence="6">
    <location>
        <begin position="103"/>
        <end position="123"/>
    </location>
</feature>
<feature type="transmembrane region" description="Helical" evidence="6">
    <location>
        <begin position="300"/>
        <end position="322"/>
    </location>
</feature>
<evidence type="ECO:0000313" key="9">
    <source>
        <dbReference type="Proteomes" id="UP000033695"/>
    </source>
</evidence>
<feature type="transmembrane region" description="Helical" evidence="6">
    <location>
        <begin position="226"/>
        <end position="247"/>
    </location>
</feature>
<feature type="transmembrane region" description="Helical" evidence="6">
    <location>
        <begin position="52"/>
        <end position="71"/>
    </location>
</feature>
<reference evidence="8 9" key="1">
    <citation type="submission" date="2014-12" db="EMBL/GenBank/DDBJ databases">
        <title>Comparative genomics of the lactic acid bacteria isolated from the honey bee gut.</title>
        <authorList>
            <person name="Ellegaard K.M."/>
            <person name="Tamarit D."/>
            <person name="Javelind E."/>
            <person name="Olofsson T."/>
            <person name="Andersson S.G."/>
            <person name="Vasquez A."/>
        </authorList>
    </citation>
    <scope>NUCLEOTIDE SEQUENCE [LARGE SCALE GENOMIC DNA]</scope>
    <source>
        <strain evidence="8 9">Hon2</strain>
    </source>
</reference>
<feature type="transmembrane region" description="Helical" evidence="6">
    <location>
        <begin position="267"/>
        <end position="288"/>
    </location>
</feature>
<dbReference type="GO" id="GO:0005886">
    <property type="term" value="C:plasma membrane"/>
    <property type="evidence" value="ECO:0007669"/>
    <property type="project" value="UniProtKB-SubCell"/>
</dbReference>
<comment type="caution">
    <text evidence="8">The sequence shown here is derived from an EMBL/GenBank/DDBJ whole genome shotgun (WGS) entry which is preliminary data.</text>
</comment>
<dbReference type="HOGENOM" id="CLU_000960_28_0_9"/>
<dbReference type="InterPro" id="IPR036259">
    <property type="entry name" value="MFS_trans_sf"/>
</dbReference>
<keyword evidence="5 6" id="KW-0472">Membrane</keyword>
<organism evidence="8 9">
    <name type="scientific">Bombilactobacillus mellis</name>
    <dbReference type="NCBI Taxonomy" id="1218508"/>
    <lineage>
        <taxon>Bacteria</taxon>
        <taxon>Bacillati</taxon>
        <taxon>Bacillota</taxon>
        <taxon>Bacilli</taxon>
        <taxon>Lactobacillales</taxon>
        <taxon>Lactobacillaceae</taxon>
        <taxon>Bombilactobacillus</taxon>
    </lineage>
</organism>
<evidence type="ECO:0000256" key="2">
    <source>
        <dbReference type="ARBA" id="ARBA00022448"/>
    </source>
</evidence>
<dbReference type="PRINTS" id="PR01036">
    <property type="entry name" value="TCRTETB"/>
</dbReference>
<evidence type="ECO:0000313" key="8">
    <source>
        <dbReference type="EMBL" id="KJY48280.1"/>
    </source>
</evidence>
<name>A0A0F4KPE4_9LACO</name>
<feature type="transmembrane region" description="Helical" evidence="6">
    <location>
        <begin position="199"/>
        <end position="220"/>
    </location>
</feature>
<dbReference type="PANTHER" id="PTHR42718:SF9">
    <property type="entry name" value="MAJOR FACILITATOR SUPERFAMILY MULTIDRUG TRANSPORTER MFSC"/>
    <property type="match status" value="1"/>
</dbReference>
<keyword evidence="2" id="KW-0813">Transport</keyword>
<gene>
    <name evidence="8" type="ORF">JG29_13320</name>
</gene>
<dbReference type="InterPro" id="IPR011701">
    <property type="entry name" value="MFS"/>
</dbReference>
<dbReference type="AlphaFoldDB" id="A0A0F4KPE4"/>
<dbReference type="RefSeq" id="WP_045923169.1">
    <property type="nucleotide sequence ID" value="NZ_JBHTHW010000005.1"/>
</dbReference>
<feature type="domain" description="Major facilitator superfamily (MFS) profile" evidence="7">
    <location>
        <begin position="10"/>
        <end position="462"/>
    </location>
</feature>
<keyword evidence="4 6" id="KW-1133">Transmembrane helix</keyword>
<keyword evidence="9" id="KW-1185">Reference proteome</keyword>
<dbReference type="GO" id="GO:0022857">
    <property type="term" value="F:transmembrane transporter activity"/>
    <property type="evidence" value="ECO:0007669"/>
    <property type="project" value="InterPro"/>
</dbReference>
<dbReference type="Gene3D" id="1.20.1250.20">
    <property type="entry name" value="MFS general substrate transporter like domains"/>
    <property type="match status" value="1"/>
</dbReference>
<evidence type="ECO:0000256" key="4">
    <source>
        <dbReference type="ARBA" id="ARBA00022989"/>
    </source>
</evidence>
<dbReference type="InterPro" id="IPR020846">
    <property type="entry name" value="MFS_dom"/>
</dbReference>
<comment type="subcellular location">
    <subcellularLocation>
        <location evidence="1">Cell membrane</location>
        <topology evidence="1">Multi-pass membrane protein</topology>
    </subcellularLocation>
</comment>
<dbReference type="PROSITE" id="PS50850">
    <property type="entry name" value="MFS"/>
    <property type="match status" value="1"/>
</dbReference>
<protein>
    <submittedName>
        <fullName evidence="8">Major facilitator superfamily permease</fullName>
    </submittedName>
</protein>
<feature type="transmembrane region" description="Helical" evidence="6">
    <location>
        <begin position="334"/>
        <end position="351"/>
    </location>
</feature>
<feature type="transmembrane region" description="Helical" evidence="6">
    <location>
        <begin position="135"/>
        <end position="153"/>
    </location>
</feature>
<evidence type="ECO:0000259" key="7">
    <source>
        <dbReference type="PROSITE" id="PS50850"/>
    </source>
</evidence>
<accession>A0A0F4KPE4</accession>
<feature type="transmembrane region" description="Helical" evidence="6">
    <location>
        <begin position="438"/>
        <end position="459"/>
    </location>
</feature>
<dbReference type="EMBL" id="JXBZ01000009">
    <property type="protein sequence ID" value="KJY48280.1"/>
    <property type="molecule type" value="Genomic_DNA"/>
</dbReference>
<dbReference type="Gene3D" id="1.20.1720.10">
    <property type="entry name" value="Multidrug resistance protein D"/>
    <property type="match status" value="1"/>
</dbReference>
<evidence type="ECO:0000256" key="3">
    <source>
        <dbReference type="ARBA" id="ARBA00022692"/>
    </source>
</evidence>
<dbReference type="Proteomes" id="UP000033695">
    <property type="component" value="Unassembled WGS sequence"/>
</dbReference>
<feature type="transmembrane region" description="Helical" evidence="6">
    <location>
        <begin position="396"/>
        <end position="418"/>
    </location>
</feature>
<dbReference type="SUPFAM" id="SSF103473">
    <property type="entry name" value="MFS general substrate transporter"/>
    <property type="match status" value="1"/>
</dbReference>
<keyword evidence="3 6" id="KW-0812">Transmembrane</keyword>
<dbReference type="STRING" id="1218508.JG29_13320"/>
<evidence type="ECO:0000256" key="6">
    <source>
        <dbReference type="SAM" id="Phobius"/>
    </source>
</evidence>
<sequence length="465" mass="49688">MATEKKISGKVLAAVVAAGLMSFCGVIVETAMNITFPTLMKEFQVNTTTVQWMTTGCLLVIAIVVPLSAILKKNFPTKGIFLAANLLFIIGAVMDAWAPSFMILLGGRMIQGIGTGLALPLMFNIILEQVPTSKIGLMMGIGSLITAIAPAIGPTYGGLVVNSLGWRYIFILLLPILVISLFLGCSAIEQVSALQKTPVDVLSVLSIILLFSGLIYGFSNLGVQNWFSWSVLGAWLLGILGLILLIYRSRVVTSPIVNLQVLTNRRFSGHVISFFFFQLCSLGISFILPNYIQLVNHQSATVAGLLVLPGATLGAVLAPFSGQLLDHWGARKPILWGTSFAVLALLLFTIFSRHLSGGMIVAIYLLYMAGCGFAFGNIMTSGLQNLTVQQQADGNAILTTLQQFAGAMGTSVVAAIIAQSQKQGQLSNAANTANGSHNALLILLVLALIEWVILFKVVVNNKNTR</sequence>
<proteinExistence type="predicted"/>
<dbReference type="PATRIC" id="fig|1218508.4.peg.1322"/>
<evidence type="ECO:0000256" key="1">
    <source>
        <dbReference type="ARBA" id="ARBA00004651"/>
    </source>
</evidence>
<feature type="transmembrane region" description="Helical" evidence="6">
    <location>
        <begin position="357"/>
        <end position="375"/>
    </location>
</feature>
<feature type="transmembrane region" description="Helical" evidence="6">
    <location>
        <begin position="12"/>
        <end position="32"/>
    </location>
</feature>
<feature type="transmembrane region" description="Helical" evidence="6">
    <location>
        <begin position="80"/>
        <end position="97"/>
    </location>
</feature>
<dbReference type="Pfam" id="PF07690">
    <property type="entry name" value="MFS_1"/>
    <property type="match status" value="1"/>
</dbReference>
<evidence type="ECO:0000256" key="5">
    <source>
        <dbReference type="ARBA" id="ARBA00023136"/>
    </source>
</evidence>
<feature type="transmembrane region" description="Helical" evidence="6">
    <location>
        <begin position="165"/>
        <end position="187"/>
    </location>
</feature>